<dbReference type="CDD" id="cd04301">
    <property type="entry name" value="NAT_SF"/>
    <property type="match status" value="1"/>
</dbReference>
<protein>
    <submittedName>
        <fullName evidence="2">Enhanced intracellular survival protein Eis</fullName>
        <ecNumber evidence="2">2.3.1.-</ecNumber>
    </submittedName>
</protein>
<dbReference type="Pfam" id="PF13527">
    <property type="entry name" value="Acetyltransf_9"/>
    <property type="match status" value="1"/>
</dbReference>
<dbReference type="InterPro" id="IPR025559">
    <property type="entry name" value="Eis_dom"/>
</dbReference>
<reference evidence="3" key="1">
    <citation type="journal article" date="2019" name="Int. J. Syst. Evol. Microbiol.">
        <title>The Global Catalogue of Microorganisms (GCM) 10K type strain sequencing project: providing services to taxonomists for standard genome sequencing and annotation.</title>
        <authorList>
            <consortium name="The Broad Institute Genomics Platform"/>
            <consortium name="The Broad Institute Genome Sequencing Center for Infectious Disease"/>
            <person name="Wu L."/>
            <person name="Ma J."/>
        </authorList>
    </citation>
    <scope>NUCLEOTIDE SEQUENCE [LARGE SCALE GENOMIC DNA]</scope>
    <source>
        <strain evidence="3">KCTC 12907</strain>
    </source>
</reference>
<sequence length="398" mass="44991">MEIRQLTMEDFENRAALSQFAFQMTWTEEQTAARKSGFKPEQDWGAFDEKGELMSALLLLPLEAWVQGRKLAMGGVAGVATWPEARRQGCVSRLLSHALKTMREQGQSVSMLHPFSFPFYRKFGYELTIERKKYTLDAKHLPPRGEAPGRVVRMTAPDIGVLDGIYSAYASRYNGNLVRTPKWWETRILTQEGSNLAVYYNESDVPEGYFYYKAKERILTVHEMAALTETARRALWSYAANHDSMVDEVALLAPMDDQLPLMLSDPRFKQEIVPYFMSRIVDAEAFAKLYAWEKGAGGESVLLQLEDRHAPWNDGTFRLSWSEEGEGALERLDSGSGRESGRGGEAIVCDIQTLAAMLLGGRKPTWLASVGRLAGSAESLRLLERRIPERTSFLMDFF</sequence>
<keyword evidence="3" id="KW-1185">Reference proteome</keyword>
<name>A0ABW2F8E1_9BACL</name>
<dbReference type="InterPro" id="IPR036527">
    <property type="entry name" value="SCP2_sterol-bd_dom_sf"/>
</dbReference>
<dbReference type="SUPFAM" id="SSF55729">
    <property type="entry name" value="Acyl-CoA N-acyltransferases (Nat)"/>
    <property type="match status" value="1"/>
</dbReference>
<evidence type="ECO:0000313" key="3">
    <source>
        <dbReference type="Proteomes" id="UP001596378"/>
    </source>
</evidence>
<dbReference type="EC" id="2.3.1.-" evidence="2"/>
<dbReference type="InterPro" id="IPR051554">
    <property type="entry name" value="Acetyltransferase_Eis"/>
</dbReference>
<dbReference type="InterPro" id="IPR016181">
    <property type="entry name" value="Acyl_CoA_acyltransferase"/>
</dbReference>
<dbReference type="EMBL" id="JBHTAI010000004">
    <property type="protein sequence ID" value="MFC7148329.1"/>
    <property type="molecule type" value="Genomic_DNA"/>
</dbReference>
<comment type="caution">
    <text evidence="2">The sequence shown here is derived from an EMBL/GenBank/DDBJ whole genome shotgun (WGS) entry which is preliminary data.</text>
</comment>
<organism evidence="2 3">
    <name type="scientific">Cohnella cellulosilytica</name>
    <dbReference type="NCBI Taxonomy" id="986710"/>
    <lineage>
        <taxon>Bacteria</taxon>
        <taxon>Bacillati</taxon>
        <taxon>Bacillota</taxon>
        <taxon>Bacilli</taxon>
        <taxon>Bacillales</taxon>
        <taxon>Paenibacillaceae</taxon>
        <taxon>Cohnella</taxon>
    </lineage>
</organism>
<dbReference type="PANTHER" id="PTHR37817:SF1">
    <property type="entry name" value="N-ACETYLTRANSFERASE EIS"/>
    <property type="match status" value="1"/>
</dbReference>
<evidence type="ECO:0000259" key="1">
    <source>
        <dbReference type="PROSITE" id="PS51186"/>
    </source>
</evidence>
<keyword evidence="2" id="KW-0012">Acyltransferase</keyword>
<dbReference type="Gene3D" id="3.40.630.30">
    <property type="match status" value="2"/>
</dbReference>
<evidence type="ECO:0000313" key="2">
    <source>
        <dbReference type="EMBL" id="MFC7148329.1"/>
    </source>
</evidence>
<dbReference type="Pfam" id="PF17668">
    <property type="entry name" value="Acetyltransf_17"/>
    <property type="match status" value="1"/>
</dbReference>
<keyword evidence="2" id="KW-0808">Transferase</keyword>
<dbReference type="Proteomes" id="UP001596378">
    <property type="component" value="Unassembled WGS sequence"/>
</dbReference>
<dbReference type="Gene3D" id="3.30.1050.10">
    <property type="entry name" value="SCP2 sterol-binding domain"/>
    <property type="match status" value="1"/>
</dbReference>
<dbReference type="GO" id="GO:0016746">
    <property type="term" value="F:acyltransferase activity"/>
    <property type="evidence" value="ECO:0007669"/>
    <property type="project" value="UniProtKB-KW"/>
</dbReference>
<proteinExistence type="predicted"/>
<gene>
    <name evidence="2" type="primary">eis</name>
    <name evidence="2" type="ORF">ACFQMJ_07265</name>
</gene>
<dbReference type="InterPro" id="IPR041380">
    <property type="entry name" value="Acetyltransf_17"/>
</dbReference>
<dbReference type="Pfam" id="PF13530">
    <property type="entry name" value="SCP2_2"/>
    <property type="match status" value="1"/>
</dbReference>
<feature type="domain" description="N-acetyltransferase" evidence="1">
    <location>
        <begin position="1"/>
        <end position="148"/>
    </location>
</feature>
<dbReference type="PANTHER" id="PTHR37817">
    <property type="entry name" value="N-ACETYLTRANSFERASE EIS"/>
    <property type="match status" value="1"/>
</dbReference>
<dbReference type="RefSeq" id="WP_378045398.1">
    <property type="nucleotide sequence ID" value="NZ_JBHMDN010000007.1"/>
</dbReference>
<dbReference type="PROSITE" id="PS51186">
    <property type="entry name" value="GNAT"/>
    <property type="match status" value="1"/>
</dbReference>
<dbReference type="InterPro" id="IPR000182">
    <property type="entry name" value="GNAT_dom"/>
</dbReference>
<dbReference type="SUPFAM" id="SSF55718">
    <property type="entry name" value="SCP-like"/>
    <property type="match status" value="1"/>
</dbReference>
<accession>A0ABW2F8E1</accession>